<accession>M2ZG72</accession>
<evidence type="ECO:0000256" key="5">
    <source>
        <dbReference type="ARBA" id="ARBA00023277"/>
    </source>
</evidence>
<dbReference type="PANTHER" id="PTHR45708">
    <property type="entry name" value="ENDOCHITINASE"/>
    <property type="match status" value="1"/>
</dbReference>
<keyword evidence="5" id="KW-0119">Carbohydrate metabolism</keyword>
<evidence type="ECO:0000256" key="9">
    <source>
        <dbReference type="RuleBase" id="RU004453"/>
    </source>
</evidence>
<keyword evidence="4" id="KW-0146">Chitin degradation</keyword>
<evidence type="ECO:0000313" key="11">
    <source>
        <dbReference type="EMBL" id="EME78139.1"/>
    </source>
</evidence>
<dbReference type="GO" id="GO:0008843">
    <property type="term" value="F:endochitinase activity"/>
    <property type="evidence" value="ECO:0007669"/>
    <property type="project" value="UniProtKB-EC"/>
</dbReference>
<gene>
    <name evidence="11" type="ORF">MYCFIDRAFT_110302</name>
</gene>
<dbReference type="OrthoDB" id="6020543at2759"/>
<name>M2ZG72_PSEFD</name>
<sequence>PFAQQRLSTYCANTNIDIIPLAFLLQITTGTGEQPVINLANAGDNCTGLFTGTSLLDCPEIGQDIITCQQEYNKTILLSIGGATYTEAGFSSEAVAIRAAELVWDTFGPTSPAPYKRQASTILRPFHAAAIDGFDLDLETSVQNFAPFAKRLRQLMDSATDRKPRYLTAAPQCVYPDAAVGTLLSDPEIFFDAVFVQFYNNYCGVQSFVGGDGGKETKFNFAVWDSWAMAEGNASVTGSVPSRKRAAAPDNTKVFLGIPAGQTAAGSGYMNVEGLKPIFEYCQTFTSFGGVMMWDASQAVANFGFLEGVKSALEGSVA</sequence>
<feature type="non-terminal residue" evidence="11">
    <location>
        <position position="1"/>
    </location>
</feature>
<dbReference type="RefSeq" id="XP_007931829.1">
    <property type="nucleotide sequence ID" value="XM_007933638.1"/>
</dbReference>
<evidence type="ECO:0000313" key="12">
    <source>
        <dbReference type="Proteomes" id="UP000016932"/>
    </source>
</evidence>
<dbReference type="InterPro" id="IPR050542">
    <property type="entry name" value="Glycosyl_Hydrlase18_Chitinase"/>
</dbReference>
<dbReference type="HOGENOM" id="CLU_007818_1_0_1"/>
<keyword evidence="6 8" id="KW-0326">Glycosidase</keyword>
<organism evidence="11 12">
    <name type="scientific">Pseudocercospora fijiensis (strain CIRAD86)</name>
    <name type="common">Black leaf streak disease fungus</name>
    <name type="synonym">Mycosphaerella fijiensis</name>
    <dbReference type="NCBI Taxonomy" id="383855"/>
    <lineage>
        <taxon>Eukaryota</taxon>
        <taxon>Fungi</taxon>
        <taxon>Dikarya</taxon>
        <taxon>Ascomycota</taxon>
        <taxon>Pezizomycotina</taxon>
        <taxon>Dothideomycetes</taxon>
        <taxon>Dothideomycetidae</taxon>
        <taxon>Mycosphaerellales</taxon>
        <taxon>Mycosphaerellaceae</taxon>
        <taxon>Pseudocercospora</taxon>
    </lineage>
</organism>
<dbReference type="VEuPathDB" id="FungiDB:MYCFIDRAFT_110302"/>
<comment type="catalytic activity">
    <reaction evidence="1">
        <text>Random endo-hydrolysis of N-acetyl-beta-D-glucosaminide (1-&gt;4)-beta-linkages in chitin and chitodextrins.</text>
        <dbReference type="EC" id="3.2.1.14"/>
    </reaction>
</comment>
<reference evidence="11 12" key="1">
    <citation type="journal article" date="2012" name="PLoS Pathog.">
        <title>Diverse lifestyles and strategies of plant pathogenesis encoded in the genomes of eighteen Dothideomycetes fungi.</title>
        <authorList>
            <person name="Ohm R.A."/>
            <person name="Feau N."/>
            <person name="Henrissat B."/>
            <person name="Schoch C.L."/>
            <person name="Horwitz B.A."/>
            <person name="Barry K.W."/>
            <person name="Condon B.J."/>
            <person name="Copeland A.C."/>
            <person name="Dhillon B."/>
            <person name="Glaser F."/>
            <person name="Hesse C.N."/>
            <person name="Kosti I."/>
            <person name="LaButti K."/>
            <person name="Lindquist E.A."/>
            <person name="Lucas S."/>
            <person name="Salamov A.A."/>
            <person name="Bradshaw R.E."/>
            <person name="Ciuffetti L."/>
            <person name="Hamelin R.C."/>
            <person name="Kema G.H.J."/>
            <person name="Lawrence C."/>
            <person name="Scott J.A."/>
            <person name="Spatafora J.W."/>
            <person name="Turgeon B.G."/>
            <person name="de Wit P.J.G.M."/>
            <person name="Zhong S."/>
            <person name="Goodwin S.B."/>
            <person name="Grigoriev I.V."/>
        </authorList>
    </citation>
    <scope>NUCLEOTIDE SEQUENCE [LARGE SCALE GENOMIC DNA]</scope>
    <source>
        <strain evidence="11 12">CIRAD86</strain>
    </source>
</reference>
<dbReference type="KEGG" id="pfj:MYCFIDRAFT_110302"/>
<dbReference type="GO" id="GO:0005576">
    <property type="term" value="C:extracellular region"/>
    <property type="evidence" value="ECO:0007669"/>
    <property type="project" value="TreeGrafter"/>
</dbReference>
<dbReference type="AlphaFoldDB" id="M2ZG72"/>
<evidence type="ECO:0000256" key="6">
    <source>
        <dbReference type="ARBA" id="ARBA00023295"/>
    </source>
</evidence>
<dbReference type="STRING" id="383855.M2ZG72"/>
<keyword evidence="3 8" id="KW-0378">Hydrolase</keyword>
<dbReference type="InterPro" id="IPR001579">
    <property type="entry name" value="Glyco_hydro_18_chit_AS"/>
</dbReference>
<proteinExistence type="inferred from homology"/>
<evidence type="ECO:0000256" key="8">
    <source>
        <dbReference type="RuleBase" id="RU000489"/>
    </source>
</evidence>
<evidence type="ECO:0000256" key="7">
    <source>
        <dbReference type="ARBA" id="ARBA00023326"/>
    </source>
</evidence>
<keyword evidence="12" id="KW-1185">Reference proteome</keyword>
<dbReference type="InterPro" id="IPR001223">
    <property type="entry name" value="Glyco_hydro18_cat"/>
</dbReference>
<dbReference type="PROSITE" id="PS51910">
    <property type="entry name" value="GH18_2"/>
    <property type="match status" value="1"/>
</dbReference>
<protein>
    <recommendedName>
        <fullName evidence="2">chitinase</fullName>
        <ecNumber evidence="2">3.2.1.14</ecNumber>
    </recommendedName>
</protein>
<dbReference type="PANTHER" id="PTHR45708:SF49">
    <property type="entry name" value="ENDOCHITINASE"/>
    <property type="match status" value="1"/>
</dbReference>
<evidence type="ECO:0000256" key="2">
    <source>
        <dbReference type="ARBA" id="ARBA00012729"/>
    </source>
</evidence>
<dbReference type="EC" id="3.2.1.14" evidence="2"/>
<dbReference type="Pfam" id="PF00704">
    <property type="entry name" value="Glyco_hydro_18"/>
    <property type="match status" value="1"/>
</dbReference>
<evidence type="ECO:0000256" key="1">
    <source>
        <dbReference type="ARBA" id="ARBA00000822"/>
    </source>
</evidence>
<dbReference type="GO" id="GO:0000272">
    <property type="term" value="P:polysaccharide catabolic process"/>
    <property type="evidence" value="ECO:0007669"/>
    <property type="project" value="UniProtKB-KW"/>
</dbReference>
<dbReference type="Proteomes" id="UP000016932">
    <property type="component" value="Unassembled WGS sequence"/>
</dbReference>
<dbReference type="GeneID" id="19330169"/>
<dbReference type="InterPro" id="IPR017853">
    <property type="entry name" value="GH"/>
</dbReference>
<evidence type="ECO:0000259" key="10">
    <source>
        <dbReference type="PROSITE" id="PS51910"/>
    </source>
</evidence>
<evidence type="ECO:0000256" key="4">
    <source>
        <dbReference type="ARBA" id="ARBA00023024"/>
    </source>
</evidence>
<feature type="domain" description="GH18" evidence="10">
    <location>
        <begin position="1"/>
        <end position="316"/>
    </location>
</feature>
<dbReference type="Gene3D" id="3.20.20.80">
    <property type="entry name" value="Glycosidases"/>
    <property type="match status" value="1"/>
</dbReference>
<dbReference type="PROSITE" id="PS01095">
    <property type="entry name" value="GH18_1"/>
    <property type="match status" value="1"/>
</dbReference>
<evidence type="ECO:0000256" key="3">
    <source>
        <dbReference type="ARBA" id="ARBA00022801"/>
    </source>
</evidence>
<keyword evidence="7" id="KW-0624">Polysaccharide degradation</keyword>
<dbReference type="GO" id="GO:0006032">
    <property type="term" value="P:chitin catabolic process"/>
    <property type="evidence" value="ECO:0007669"/>
    <property type="project" value="UniProtKB-KW"/>
</dbReference>
<comment type="similarity">
    <text evidence="9">Belongs to the glycosyl hydrolase 18 family.</text>
</comment>
<dbReference type="EMBL" id="KB446564">
    <property type="protein sequence ID" value="EME78139.1"/>
    <property type="molecule type" value="Genomic_DNA"/>
</dbReference>
<feature type="non-terminal residue" evidence="11">
    <location>
        <position position="318"/>
    </location>
</feature>
<dbReference type="eggNOG" id="KOG4701">
    <property type="taxonomic scope" value="Eukaryota"/>
</dbReference>
<dbReference type="SUPFAM" id="SSF51445">
    <property type="entry name" value="(Trans)glycosidases"/>
    <property type="match status" value="1"/>
</dbReference>